<dbReference type="OrthoDB" id="195679at2759"/>
<dbReference type="Pfam" id="PF00168">
    <property type="entry name" value="C2"/>
    <property type="match status" value="2"/>
</dbReference>
<evidence type="ECO:0000259" key="5">
    <source>
        <dbReference type="PROSITE" id="PS50004"/>
    </source>
</evidence>
<dbReference type="PRINTS" id="PR00399">
    <property type="entry name" value="SYNAPTOTAGMN"/>
</dbReference>
<dbReference type="SUPFAM" id="SSF49562">
    <property type="entry name" value="C2 domain (Calcium/lipid-binding domain, CaLB)"/>
    <property type="match status" value="2"/>
</dbReference>
<dbReference type="eggNOG" id="KOG1028">
    <property type="taxonomic scope" value="Eukaryota"/>
</dbReference>
<dbReference type="KEGG" id="hro:HELRODRAFT_107263"/>
<dbReference type="OMA" id="TSELEYG"/>
<feature type="region of interest" description="Disordered" evidence="4">
    <location>
        <begin position="1"/>
        <end position="56"/>
    </location>
</feature>
<dbReference type="RefSeq" id="XP_009025277.1">
    <property type="nucleotide sequence ID" value="XM_009027029.1"/>
</dbReference>
<evidence type="ECO:0000256" key="2">
    <source>
        <dbReference type="ARBA" id="ARBA00022737"/>
    </source>
</evidence>
<dbReference type="Proteomes" id="UP000015101">
    <property type="component" value="Unassembled WGS sequence"/>
</dbReference>
<reference evidence="7" key="3">
    <citation type="submission" date="2015-06" db="UniProtKB">
        <authorList>
            <consortium name="EnsemblMetazoa"/>
        </authorList>
    </citation>
    <scope>IDENTIFICATION</scope>
</reference>
<dbReference type="CTD" id="20194894"/>
<dbReference type="PROSITE" id="PS50004">
    <property type="entry name" value="C2"/>
    <property type="match status" value="2"/>
</dbReference>
<organism evidence="7 8">
    <name type="scientific">Helobdella robusta</name>
    <name type="common">Californian leech</name>
    <dbReference type="NCBI Taxonomy" id="6412"/>
    <lineage>
        <taxon>Eukaryota</taxon>
        <taxon>Metazoa</taxon>
        <taxon>Spiralia</taxon>
        <taxon>Lophotrochozoa</taxon>
        <taxon>Annelida</taxon>
        <taxon>Clitellata</taxon>
        <taxon>Hirudinea</taxon>
        <taxon>Rhynchobdellida</taxon>
        <taxon>Glossiphoniidae</taxon>
        <taxon>Helobdella</taxon>
    </lineage>
</organism>
<protein>
    <recommendedName>
        <fullName evidence="5">C2 domain-containing protein</fullName>
    </recommendedName>
</protein>
<feature type="compositionally biased region" description="Basic and acidic residues" evidence="4">
    <location>
        <begin position="1"/>
        <end position="32"/>
    </location>
</feature>
<dbReference type="InParanoid" id="T1EE92"/>
<evidence type="ECO:0000313" key="8">
    <source>
        <dbReference type="Proteomes" id="UP000015101"/>
    </source>
</evidence>
<reference evidence="6 8" key="2">
    <citation type="journal article" date="2013" name="Nature">
        <title>Insights into bilaterian evolution from three spiralian genomes.</title>
        <authorList>
            <person name="Simakov O."/>
            <person name="Marletaz F."/>
            <person name="Cho S.J."/>
            <person name="Edsinger-Gonzales E."/>
            <person name="Havlak P."/>
            <person name="Hellsten U."/>
            <person name="Kuo D.H."/>
            <person name="Larsson T."/>
            <person name="Lv J."/>
            <person name="Arendt D."/>
            <person name="Savage R."/>
            <person name="Osoegawa K."/>
            <person name="de Jong P."/>
            <person name="Grimwood J."/>
            <person name="Chapman J.A."/>
            <person name="Shapiro H."/>
            <person name="Aerts A."/>
            <person name="Otillar R.P."/>
            <person name="Terry A.Y."/>
            <person name="Boore J.L."/>
            <person name="Grigoriev I.V."/>
            <person name="Lindberg D.R."/>
            <person name="Seaver E.C."/>
            <person name="Weisblat D.A."/>
            <person name="Putnam N.H."/>
            <person name="Rokhsar D.S."/>
        </authorList>
    </citation>
    <scope>NUCLEOTIDE SEQUENCE</scope>
</reference>
<proteinExistence type="predicted"/>
<dbReference type="InterPro" id="IPR035892">
    <property type="entry name" value="C2_domain_sf"/>
</dbReference>
<gene>
    <name evidence="7" type="primary">20194894</name>
    <name evidence="6" type="ORF">HELRODRAFT_107263</name>
</gene>
<keyword evidence="2" id="KW-0677">Repeat</keyword>
<evidence type="ECO:0000256" key="3">
    <source>
        <dbReference type="ARBA" id="ARBA00023136"/>
    </source>
</evidence>
<comment type="subcellular location">
    <subcellularLocation>
        <location evidence="1">Membrane</location>
    </subcellularLocation>
</comment>
<dbReference type="CDD" id="cd08521">
    <property type="entry name" value="C2A_SLP"/>
    <property type="match status" value="1"/>
</dbReference>
<dbReference type="GO" id="GO:0006887">
    <property type="term" value="P:exocytosis"/>
    <property type="evidence" value="ECO:0000318"/>
    <property type="project" value="GO_Central"/>
</dbReference>
<dbReference type="SMART" id="SM00239">
    <property type="entry name" value="C2"/>
    <property type="match status" value="2"/>
</dbReference>
<dbReference type="InterPro" id="IPR000008">
    <property type="entry name" value="C2_dom"/>
</dbReference>
<evidence type="ECO:0000313" key="7">
    <source>
        <dbReference type="EnsemblMetazoa" id="HelroP107263"/>
    </source>
</evidence>
<keyword evidence="3" id="KW-0472">Membrane</keyword>
<dbReference type="GO" id="GO:0042043">
    <property type="term" value="F:neurexin family protein binding"/>
    <property type="evidence" value="ECO:0000318"/>
    <property type="project" value="GO_Central"/>
</dbReference>
<evidence type="ECO:0000313" key="6">
    <source>
        <dbReference type="EMBL" id="ESN96011.1"/>
    </source>
</evidence>
<name>T1EE92_HELRO</name>
<dbReference type="PANTHER" id="PTHR45716:SF2">
    <property type="entry name" value="BITESIZE, ISOFORM I"/>
    <property type="match status" value="1"/>
</dbReference>
<reference evidence="8" key="1">
    <citation type="submission" date="2012-12" db="EMBL/GenBank/DDBJ databases">
        <authorList>
            <person name="Hellsten U."/>
            <person name="Grimwood J."/>
            <person name="Chapman J.A."/>
            <person name="Shapiro H."/>
            <person name="Aerts A."/>
            <person name="Otillar R.P."/>
            <person name="Terry A.Y."/>
            <person name="Boore J.L."/>
            <person name="Simakov O."/>
            <person name="Marletaz F."/>
            <person name="Cho S.-J."/>
            <person name="Edsinger-Gonzales E."/>
            <person name="Havlak P."/>
            <person name="Kuo D.-H."/>
            <person name="Larsson T."/>
            <person name="Lv J."/>
            <person name="Arendt D."/>
            <person name="Savage R."/>
            <person name="Osoegawa K."/>
            <person name="de Jong P."/>
            <person name="Lindberg D.R."/>
            <person name="Seaver E.C."/>
            <person name="Weisblat D.A."/>
            <person name="Putnam N.H."/>
            <person name="Grigoriev I.V."/>
            <person name="Rokhsar D.S."/>
        </authorList>
    </citation>
    <scope>NUCLEOTIDE SEQUENCE</scope>
</reference>
<evidence type="ECO:0000256" key="4">
    <source>
        <dbReference type="SAM" id="MobiDB-lite"/>
    </source>
</evidence>
<dbReference type="GeneID" id="20194894"/>
<dbReference type="FunFam" id="2.60.40.150:FF:000006">
    <property type="entry name" value="Synaptotagmin-like 5, isoform CRA_a"/>
    <property type="match status" value="1"/>
</dbReference>
<dbReference type="Gene3D" id="2.60.40.150">
    <property type="entry name" value="C2 domain"/>
    <property type="match status" value="2"/>
</dbReference>
<dbReference type="HOGENOM" id="CLU_002711_1_1_1"/>
<feature type="domain" description="C2" evidence="5">
    <location>
        <begin position="111"/>
        <end position="232"/>
    </location>
</feature>
<dbReference type="GO" id="GO:0005886">
    <property type="term" value="C:plasma membrane"/>
    <property type="evidence" value="ECO:0000318"/>
    <property type="project" value="GO_Central"/>
</dbReference>
<keyword evidence="8" id="KW-1185">Reference proteome</keyword>
<dbReference type="PANTHER" id="PTHR45716">
    <property type="entry name" value="BITESIZE, ISOFORM I"/>
    <property type="match status" value="1"/>
</dbReference>
<dbReference type="InterPro" id="IPR001565">
    <property type="entry name" value="Synaptotagmin"/>
</dbReference>
<sequence length="419" mass="47494">MMMAMMEKRNDSNDHSGLWRDSELEERERSCPDGDDNDDVVGRGGGDHPNSRFIVDPDATSELEYGSLGPLKRDKKQKSLTNLVDSLSNSLESLMSVYSGAGEVHYGKIIVRGEVQISCLYNETSTKLDVTVHQCKDLAVVNFKKKTSNPYIKCYLLPDKSRLSKRKSNIKKGTLNPIFDTIFHVPAGTIEQRSLELSVWHADKQGRNDFLGECVVQLNSQQLVNIGQPVWFKLKNRVCLPSSPLTYYGDVDVSLKFLSRESLESHVIRSSGRGELQVLVKQARNLSTDKSSNLNGSFCKATLMHRDKKKILKEKSDLVRPIRNTCVWNQTFLFKDVSRMELMQACLELTFWDKDKNSNDFLGGVRLNTGPGKAVGREPPLNWMDGRGEEMLMWQSMIDRPDSWIDGTLMLRSTMTSRK</sequence>
<dbReference type="STRING" id="6412.T1EE92"/>
<dbReference type="EnsemblMetazoa" id="HelroT107263">
    <property type="protein sequence ID" value="HelroP107263"/>
    <property type="gene ID" value="HelroG107263"/>
</dbReference>
<feature type="domain" description="C2" evidence="5">
    <location>
        <begin position="257"/>
        <end position="384"/>
    </location>
</feature>
<dbReference type="EMBL" id="KB097495">
    <property type="protein sequence ID" value="ESN96011.1"/>
    <property type="molecule type" value="Genomic_DNA"/>
</dbReference>
<evidence type="ECO:0000256" key="1">
    <source>
        <dbReference type="ARBA" id="ARBA00004370"/>
    </source>
</evidence>
<accession>T1EE92</accession>
<dbReference type="AlphaFoldDB" id="T1EE92"/>
<dbReference type="EMBL" id="AMQM01001283">
    <property type="status" value="NOT_ANNOTATED_CDS"/>
    <property type="molecule type" value="Genomic_DNA"/>
</dbReference>
<dbReference type="GO" id="GO:0070382">
    <property type="term" value="C:exocytic vesicle"/>
    <property type="evidence" value="ECO:0000318"/>
    <property type="project" value="GO_Central"/>
</dbReference>